<dbReference type="Gene3D" id="2.60.40.3940">
    <property type="match status" value="1"/>
</dbReference>
<feature type="domain" description="Putative tail fiber protein gp53-like C-terminal" evidence="1">
    <location>
        <begin position="244"/>
        <end position="333"/>
    </location>
</feature>
<reference evidence="2 3" key="1">
    <citation type="submission" date="2017-08" db="EMBL/GenBank/DDBJ databases">
        <title>Complete genome sequence of a novel bacteriophage infecting Bordetella bronchiseptica.</title>
        <authorList>
            <person name="Chen Y."/>
            <person name="Song J."/>
            <person name="Wu B."/>
        </authorList>
    </citation>
    <scope>NUCLEOTIDE SEQUENCE [LARGE SCALE GENOMIC DNA]</scope>
</reference>
<protein>
    <submittedName>
        <fullName evidence="2">Tail protein</fullName>
    </submittedName>
</protein>
<dbReference type="Pfam" id="PF21882">
    <property type="entry name" value="Gp53-like_C"/>
    <property type="match status" value="1"/>
</dbReference>
<dbReference type="GeneID" id="54982995"/>
<dbReference type="RefSeq" id="YP_009792787.1">
    <property type="nucleotide sequence ID" value="NC_047861.1"/>
</dbReference>
<sequence>MAYLGNSPLNTLFSFAPVTLAQGQTEVLVNYTPGRCLFFKNGALLEPNVDYIATNGSTVTLANPASAGDMLIGINLASFAVANALPLSGGVLSGPASMPTPAQFDDSTTLATTEFVKRAGVAFSRMEILSGSQALTASQAGRYLYGTNTGAYTWTLPSLSTVPDGAVFHLKSATVTATLTVQAAAGDGIFGTTSAITSFQIAGTGDAVLVAKPGTGWILASGTALAQFAGVFGALFNANNGYQKLPSGVILQCGVFNESGTPLAPNSNVSRSITFPLAFPNAAQQVIVGTTLNFCIAAAGVSTQTGFTVHFSSSRNPGDGNLNLGCTYLAIGN</sequence>
<dbReference type="InterPro" id="IPR054075">
    <property type="entry name" value="Gp53-like_C"/>
</dbReference>
<keyword evidence="3" id="KW-1185">Reference proteome</keyword>
<evidence type="ECO:0000313" key="2">
    <source>
        <dbReference type="EMBL" id="ATI15739.1"/>
    </source>
</evidence>
<organism evidence="2 3">
    <name type="scientific">Bordetella phage vB_BbrM_PHB04</name>
    <dbReference type="NCBI Taxonomy" id="2029657"/>
    <lineage>
        <taxon>Viruses</taxon>
        <taxon>Duplodnaviria</taxon>
        <taxon>Heunggongvirae</taxon>
        <taxon>Uroviricota</taxon>
        <taxon>Caudoviricetes</taxon>
        <taxon>Phabquatrovirus</taxon>
        <taxon>Phabquatrovirus PHB04</taxon>
    </lineage>
</organism>
<accession>A0A291LA09</accession>
<proteinExistence type="predicted"/>
<evidence type="ECO:0000313" key="3">
    <source>
        <dbReference type="Proteomes" id="UP000228765"/>
    </source>
</evidence>
<name>A0A291LA09_9CAUD</name>
<dbReference type="EMBL" id="MF663786">
    <property type="protein sequence ID" value="ATI15739.1"/>
    <property type="molecule type" value="Genomic_DNA"/>
</dbReference>
<dbReference type="Proteomes" id="UP000228765">
    <property type="component" value="Segment"/>
</dbReference>
<evidence type="ECO:0000259" key="1">
    <source>
        <dbReference type="Pfam" id="PF21882"/>
    </source>
</evidence>
<dbReference type="KEGG" id="vg:54982995"/>